<dbReference type="HOGENOM" id="CLU_108346_0_0_6"/>
<feature type="domain" description="Transglycosylase SLT" evidence="2">
    <location>
        <begin position="74"/>
        <end position="171"/>
    </location>
</feature>
<proteinExistence type="inferred from homology"/>
<name>S3MW60_9GAMM</name>
<evidence type="ECO:0000313" key="4">
    <source>
        <dbReference type="Proteomes" id="UP000014568"/>
    </source>
</evidence>
<comment type="caution">
    <text evidence="3">The sequence shown here is derived from an EMBL/GenBank/DDBJ whole genome shotgun (WGS) entry which is preliminary data.</text>
</comment>
<gene>
    <name evidence="3" type="ORF">F945_02376</name>
</gene>
<dbReference type="OrthoDB" id="92254at2"/>
<reference evidence="3 4" key="1">
    <citation type="submission" date="2013-06" db="EMBL/GenBank/DDBJ databases">
        <title>The Genome Sequence of Acinetobacter rudis CIP 110305.</title>
        <authorList>
            <consortium name="The Broad Institute Genome Sequencing Platform"/>
            <consortium name="The Broad Institute Genome Sequencing Center for Infectious Disease"/>
            <person name="Cerqueira G."/>
            <person name="Feldgarden M."/>
            <person name="Courvalin P."/>
            <person name="Perichon B."/>
            <person name="Grillot-Courvalin C."/>
            <person name="Clermont D."/>
            <person name="Rocha E."/>
            <person name="Yoon E.-J."/>
            <person name="Nemec A."/>
            <person name="Young S.K."/>
            <person name="Zeng Q."/>
            <person name="Gargeya S."/>
            <person name="Fitzgerald M."/>
            <person name="Abouelleil A."/>
            <person name="Alvarado L."/>
            <person name="Berlin A.M."/>
            <person name="Chapman S.B."/>
            <person name="Dewar J."/>
            <person name="Goldberg J."/>
            <person name="Griggs A."/>
            <person name="Gujja S."/>
            <person name="Hansen M."/>
            <person name="Howarth C."/>
            <person name="Imamovic A."/>
            <person name="Larimer J."/>
            <person name="McCowan C."/>
            <person name="Murphy C."/>
            <person name="Pearson M."/>
            <person name="Priest M."/>
            <person name="Roberts A."/>
            <person name="Saif S."/>
            <person name="Shea T."/>
            <person name="Sykes S."/>
            <person name="Wortman J."/>
            <person name="Nusbaum C."/>
            <person name="Birren B."/>
        </authorList>
    </citation>
    <scope>NUCLEOTIDE SEQUENCE [LARGE SCALE GENOMIC DNA]</scope>
    <source>
        <strain evidence="3 4">CIP 110305</strain>
    </source>
</reference>
<evidence type="ECO:0000259" key="2">
    <source>
        <dbReference type="Pfam" id="PF01464"/>
    </source>
</evidence>
<dbReference type="InterPro" id="IPR023346">
    <property type="entry name" value="Lysozyme-like_dom_sf"/>
</dbReference>
<dbReference type="EMBL" id="ATGI01000031">
    <property type="protein sequence ID" value="EPF72030.1"/>
    <property type="molecule type" value="Genomic_DNA"/>
</dbReference>
<evidence type="ECO:0000313" key="3">
    <source>
        <dbReference type="EMBL" id="EPF72030.1"/>
    </source>
</evidence>
<dbReference type="PATRIC" id="fig|421052.3.peg.2321"/>
<protein>
    <recommendedName>
        <fullName evidence="2">Transglycosylase SLT domain-containing protein</fullName>
    </recommendedName>
</protein>
<comment type="similarity">
    <text evidence="1">Belongs to the transglycosylase Slt family.</text>
</comment>
<dbReference type="PANTHER" id="PTHR37423:SF2">
    <property type="entry name" value="MEMBRANE-BOUND LYTIC MUREIN TRANSGLYCOSYLASE C"/>
    <property type="match status" value="1"/>
</dbReference>
<dbReference type="RefSeq" id="WP_016656780.1">
    <property type="nucleotide sequence ID" value="NZ_KE340353.1"/>
</dbReference>
<dbReference type="Gene3D" id="1.10.530.10">
    <property type="match status" value="1"/>
</dbReference>
<accession>S3MW60</accession>
<dbReference type="SUPFAM" id="SSF53955">
    <property type="entry name" value="Lysozyme-like"/>
    <property type="match status" value="1"/>
</dbReference>
<dbReference type="PANTHER" id="PTHR37423">
    <property type="entry name" value="SOLUBLE LYTIC MUREIN TRANSGLYCOSYLASE-RELATED"/>
    <property type="match status" value="1"/>
</dbReference>
<dbReference type="eggNOG" id="COG0741">
    <property type="taxonomic scope" value="Bacteria"/>
</dbReference>
<keyword evidence="4" id="KW-1185">Reference proteome</keyword>
<evidence type="ECO:0000256" key="1">
    <source>
        <dbReference type="ARBA" id="ARBA00007734"/>
    </source>
</evidence>
<dbReference type="AlphaFoldDB" id="S3MW60"/>
<organism evidence="3 4">
    <name type="scientific">Acinetobacter rudis CIP 110305</name>
    <dbReference type="NCBI Taxonomy" id="421052"/>
    <lineage>
        <taxon>Bacteria</taxon>
        <taxon>Pseudomonadati</taxon>
        <taxon>Pseudomonadota</taxon>
        <taxon>Gammaproteobacteria</taxon>
        <taxon>Moraxellales</taxon>
        <taxon>Moraxellaceae</taxon>
        <taxon>Acinetobacter</taxon>
    </lineage>
</organism>
<dbReference type="Proteomes" id="UP000014568">
    <property type="component" value="Unassembled WGS sequence"/>
</dbReference>
<dbReference type="Pfam" id="PF01464">
    <property type="entry name" value="SLT"/>
    <property type="match status" value="1"/>
</dbReference>
<dbReference type="STRING" id="632955.GCA_000829675_00052"/>
<dbReference type="InterPro" id="IPR008258">
    <property type="entry name" value="Transglycosylase_SLT_dom_1"/>
</dbReference>
<sequence>MVLILFNLLQYAFSISAQQKRNLGLIGSSIFLIGLSGCSSLNSGSIEKRSAKLSTGIQKAYSVAPATANRISPMIIQNAEKHNIDPILLAATIRQESSYRSTVTSSAGAVGLTQVIPRYWQQYCPGDLFDENTNIHCGSYILSKYYSSAGSWSKALAYYNVGPTGYNSSWKMKHQGNKYASQVKQHEHALKKAL</sequence>